<feature type="compositionally biased region" description="Basic and acidic residues" evidence="1">
    <location>
        <begin position="36"/>
        <end position="83"/>
    </location>
</feature>
<accession>A0A378MFR1</accession>
<name>A0A378MFR1_LISGR</name>
<evidence type="ECO:0008006" key="5">
    <source>
        <dbReference type="Google" id="ProtNLM"/>
    </source>
</evidence>
<dbReference type="Proteomes" id="UP000254879">
    <property type="component" value="Unassembled WGS sequence"/>
</dbReference>
<dbReference type="AlphaFoldDB" id="A0A378MFR1"/>
<feature type="chain" id="PRO_5038486953" description="Lipoprotein" evidence="2">
    <location>
        <begin position="19"/>
        <end position="288"/>
    </location>
</feature>
<dbReference type="RefSeq" id="WP_003757636.1">
    <property type="nucleotide sequence ID" value="NZ_CABKNG010000002.1"/>
</dbReference>
<gene>
    <name evidence="3" type="ORF">NCTC10815_02533</name>
</gene>
<feature type="region of interest" description="Disordered" evidence="1">
    <location>
        <begin position="23"/>
        <end position="84"/>
    </location>
</feature>
<dbReference type="PROSITE" id="PS51257">
    <property type="entry name" value="PROKAR_LIPOPROTEIN"/>
    <property type="match status" value="1"/>
</dbReference>
<feature type="signal peptide" evidence="2">
    <location>
        <begin position="1"/>
        <end position="18"/>
    </location>
</feature>
<proteinExistence type="predicted"/>
<organism evidence="3 4">
    <name type="scientific">Listeria grayi</name>
    <name type="common">Listeria murrayi</name>
    <dbReference type="NCBI Taxonomy" id="1641"/>
    <lineage>
        <taxon>Bacteria</taxon>
        <taxon>Bacillati</taxon>
        <taxon>Bacillota</taxon>
        <taxon>Bacilli</taxon>
        <taxon>Bacillales</taxon>
        <taxon>Listeriaceae</taxon>
        <taxon>Listeria</taxon>
    </lineage>
</organism>
<dbReference type="EMBL" id="UGPG01000001">
    <property type="protein sequence ID" value="STY45158.1"/>
    <property type="molecule type" value="Genomic_DNA"/>
</dbReference>
<reference evidence="3 4" key="1">
    <citation type="submission" date="2018-06" db="EMBL/GenBank/DDBJ databases">
        <authorList>
            <consortium name="Pathogen Informatics"/>
            <person name="Doyle S."/>
        </authorList>
    </citation>
    <scope>NUCLEOTIDE SEQUENCE [LARGE SCALE GENOMIC DNA]</scope>
    <source>
        <strain evidence="4">NCTC 10815</strain>
    </source>
</reference>
<evidence type="ECO:0000313" key="3">
    <source>
        <dbReference type="EMBL" id="STY45158.1"/>
    </source>
</evidence>
<evidence type="ECO:0000313" key="4">
    <source>
        <dbReference type="Proteomes" id="UP000254879"/>
    </source>
</evidence>
<keyword evidence="2" id="KW-0732">Signal</keyword>
<sequence>MKKSLFFLIFIISIVLLASCSQKNDTPATSDSSSSKQEKQDKQTTSKKDKEKSQPARATGDKEKAEPKVKEDTKAPAQDDKPLTESQVIEAVKGQVDAAISLPQVVPLLKEGNHLTAKTSGDFNNYTVTFFESAQPIPINNKKLNDPKAALKNSVVLKKTYASIDKAQAAINFENYSNTGSNPVNLGSGIQGYSDAGAGQKYLSWNEGRWAISVHSSTIDAEANLALARKTVALLNKLTLPIPHQFGSIIFNLNEDDHNIMWQEGTVVYSISGKEPIKILQEALHFDK</sequence>
<protein>
    <recommendedName>
        <fullName evidence="5">Lipoprotein</fullName>
    </recommendedName>
</protein>
<evidence type="ECO:0000256" key="1">
    <source>
        <dbReference type="SAM" id="MobiDB-lite"/>
    </source>
</evidence>
<evidence type="ECO:0000256" key="2">
    <source>
        <dbReference type="SAM" id="SignalP"/>
    </source>
</evidence>